<evidence type="ECO:0000256" key="1">
    <source>
        <dbReference type="SAM" id="Phobius"/>
    </source>
</evidence>
<protein>
    <recommendedName>
        <fullName evidence="4">DUF3185 domain-containing protein</fullName>
    </recommendedName>
</protein>
<dbReference type="RefSeq" id="WP_309481697.1">
    <property type="nucleotide sequence ID" value="NZ_CP133720.1"/>
</dbReference>
<evidence type="ECO:0008006" key="4">
    <source>
        <dbReference type="Google" id="ProtNLM"/>
    </source>
</evidence>
<feature type="transmembrane region" description="Helical" evidence="1">
    <location>
        <begin position="10"/>
        <end position="28"/>
    </location>
</feature>
<sequence>MEKFLLAKKLIALGFAVLITAIIFVAVLNYSTDVLNYFFTISAEEMRWWKGTGSILMIGGCLMLYRPIWRGKK</sequence>
<keyword evidence="1" id="KW-1133">Transmembrane helix</keyword>
<evidence type="ECO:0000313" key="3">
    <source>
        <dbReference type="Proteomes" id="UP001181355"/>
    </source>
</evidence>
<keyword evidence="3" id="KW-1185">Reference proteome</keyword>
<organism evidence="2 3">
    <name type="scientific">Undibacterium cyanobacteriorum</name>
    <dbReference type="NCBI Taxonomy" id="3073561"/>
    <lineage>
        <taxon>Bacteria</taxon>
        <taxon>Pseudomonadati</taxon>
        <taxon>Pseudomonadota</taxon>
        <taxon>Betaproteobacteria</taxon>
        <taxon>Burkholderiales</taxon>
        <taxon>Oxalobacteraceae</taxon>
        <taxon>Undibacterium</taxon>
    </lineage>
</organism>
<keyword evidence="1" id="KW-0812">Transmembrane</keyword>
<gene>
    <name evidence="2" type="ORF">RF679_16345</name>
</gene>
<keyword evidence="1" id="KW-0472">Membrane</keyword>
<accession>A0ABY9RG59</accession>
<feature type="transmembrane region" description="Helical" evidence="1">
    <location>
        <begin position="48"/>
        <end position="65"/>
    </location>
</feature>
<name>A0ABY9RG59_9BURK</name>
<reference evidence="2" key="1">
    <citation type="submission" date="2023-09" db="EMBL/GenBank/DDBJ databases">
        <title>Undibacterium sp. 20NA77.5 isolated from freshwater.</title>
        <authorList>
            <person name="Le V."/>
            <person name="Ko S.-R."/>
            <person name="Ahn C.-Y."/>
            <person name="Oh H.-M."/>
        </authorList>
    </citation>
    <scope>NUCLEOTIDE SEQUENCE</scope>
    <source>
        <strain evidence="2">20NA77.5</strain>
    </source>
</reference>
<evidence type="ECO:0000313" key="2">
    <source>
        <dbReference type="EMBL" id="WMW80204.1"/>
    </source>
</evidence>
<dbReference type="Proteomes" id="UP001181355">
    <property type="component" value="Chromosome"/>
</dbReference>
<proteinExistence type="predicted"/>
<dbReference type="EMBL" id="CP133720">
    <property type="protein sequence ID" value="WMW80204.1"/>
    <property type="molecule type" value="Genomic_DNA"/>
</dbReference>